<dbReference type="EMBL" id="JAINDJ010000007">
    <property type="protein sequence ID" value="KAG9442086.1"/>
    <property type="molecule type" value="Genomic_DNA"/>
</dbReference>
<dbReference type="SUPFAM" id="SSF50978">
    <property type="entry name" value="WD40 repeat-like"/>
    <property type="match status" value="1"/>
</dbReference>
<sequence>MKLIRPPPRASFPPAHSRDGEFSFRPPCSACVIGRQIFQLPPPYPARVSGRPSFFLRTPLDGNFFSSFSSFPQPSFSPTSLLSRWWDSLTSTPSEKRGKRHVSCVHTQILEAGNPSSGAINALLYYKGLLCAGHPDGSIRVWDIEGQTAKYAWEVKAHKKQITCVALFEPGDSLLIRYGK</sequence>
<keyword evidence="3" id="KW-1185">Reference proteome</keyword>
<accession>A0AAV7E113</accession>
<gene>
    <name evidence="2" type="ORF">H6P81_017940</name>
</gene>
<feature type="region of interest" description="Disordered" evidence="1">
    <location>
        <begin position="1"/>
        <end position="20"/>
    </location>
</feature>
<name>A0AAV7E113_ARIFI</name>
<feature type="compositionally biased region" description="Pro residues" evidence="1">
    <location>
        <begin position="1"/>
        <end position="11"/>
    </location>
</feature>
<reference evidence="2 3" key="1">
    <citation type="submission" date="2021-07" db="EMBL/GenBank/DDBJ databases">
        <title>The Aristolochia fimbriata genome: insights into angiosperm evolution, floral development and chemical biosynthesis.</title>
        <authorList>
            <person name="Jiao Y."/>
        </authorList>
    </citation>
    <scope>NUCLEOTIDE SEQUENCE [LARGE SCALE GENOMIC DNA]</scope>
    <source>
        <strain evidence="2">IBCAS-2021</strain>
        <tissue evidence="2">Leaf</tissue>
    </source>
</reference>
<protein>
    <submittedName>
        <fullName evidence="2">Uncharacterized protein</fullName>
    </submittedName>
</protein>
<dbReference type="AlphaFoldDB" id="A0AAV7E113"/>
<dbReference type="InterPro" id="IPR036322">
    <property type="entry name" value="WD40_repeat_dom_sf"/>
</dbReference>
<proteinExistence type="predicted"/>
<dbReference type="Proteomes" id="UP000825729">
    <property type="component" value="Unassembled WGS sequence"/>
</dbReference>
<dbReference type="Gene3D" id="2.130.10.10">
    <property type="entry name" value="YVTN repeat-like/Quinoprotein amine dehydrogenase"/>
    <property type="match status" value="1"/>
</dbReference>
<evidence type="ECO:0000313" key="2">
    <source>
        <dbReference type="EMBL" id="KAG9442086.1"/>
    </source>
</evidence>
<dbReference type="InterPro" id="IPR015943">
    <property type="entry name" value="WD40/YVTN_repeat-like_dom_sf"/>
</dbReference>
<organism evidence="2 3">
    <name type="scientific">Aristolochia fimbriata</name>
    <name type="common">White veined hardy Dutchman's pipe vine</name>
    <dbReference type="NCBI Taxonomy" id="158543"/>
    <lineage>
        <taxon>Eukaryota</taxon>
        <taxon>Viridiplantae</taxon>
        <taxon>Streptophyta</taxon>
        <taxon>Embryophyta</taxon>
        <taxon>Tracheophyta</taxon>
        <taxon>Spermatophyta</taxon>
        <taxon>Magnoliopsida</taxon>
        <taxon>Magnoliidae</taxon>
        <taxon>Piperales</taxon>
        <taxon>Aristolochiaceae</taxon>
        <taxon>Aristolochia</taxon>
    </lineage>
</organism>
<comment type="caution">
    <text evidence="2">The sequence shown here is derived from an EMBL/GenBank/DDBJ whole genome shotgun (WGS) entry which is preliminary data.</text>
</comment>
<evidence type="ECO:0000313" key="3">
    <source>
        <dbReference type="Proteomes" id="UP000825729"/>
    </source>
</evidence>
<evidence type="ECO:0000256" key="1">
    <source>
        <dbReference type="SAM" id="MobiDB-lite"/>
    </source>
</evidence>